<feature type="non-terminal residue" evidence="10">
    <location>
        <position position="275"/>
    </location>
</feature>
<evidence type="ECO:0000259" key="9">
    <source>
        <dbReference type="PROSITE" id="PS50262"/>
    </source>
</evidence>
<dbReference type="GO" id="GO:0032870">
    <property type="term" value="P:cellular response to hormone stimulus"/>
    <property type="evidence" value="ECO:0000318"/>
    <property type="project" value="GO_Central"/>
</dbReference>
<feature type="transmembrane region" description="Helical" evidence="8">
    <location>
        <begin position="244"/>
        <end position="267"/>
    </location>
</feature>
<dbReference type="eggNOG" id="KOG3656">
    <property type="taxonomic scope" value="Eukaryota"/>
</dbReference>
<dbReference type="CDD" id="cd00637">
    <property type="entry name" value="7tm_classA_rhodopsin-like"/>
    <property type="match status" value="1"/>
</dbReference>
<dbReference type="PRINTS" id="PR00237">
    <property type="entry name" value="GPCRRHODOPSN"/>
</dbReference>
<keyword evidence="5 8" id="KW-0472">Membrane</keyword>
<dbReference type="OMA" id="TWVILAN"/>
<dbReference type="EMBL" id="DS469520">
    <property type="protein sequence ID" value="EDO47255.1"/>
    <property type="molecule type" value="Genomic_DNA"/>
</dbReference>
<feature type="transmembrane region" description="Helical" evidence="8">
    <location>
        <begin position="207"/>
        <end position="232"/>
    </location>
</feature>
<evidence type="ECO:0000256" key="7">
    <source>
        <dbReference type="ARBA" id="ARBA00023224"/>
    </source>
</evidence>
<dbReference type="SUPFAM" id="SSF81321">
    <property type="entry name" value="Family A G protein-coupled receptor-like"/>
    <property type="match status" value="1"/>
</dbReference>
<dbReference type="FunFam" id="1.20.1070.10:FF:000445">
    <property type="entry name" value="Predicted protein"/>
    <property type="match status" value="1"/>
</dbReference>
<evidence type="ECO:0000256" key="8">
    <source>
        <dbReference type="SAM" id="Phobius"/>
    </source>
</evidence>
<dbReference type="InterPro" id="IPR017452">
    <property type="entry name" value="GPCR_Rhodpsn_7TM"/>
</dbReference>
<dbReference type="STRING" id="45351.A7RMD9"/>
<dbReference type="PROSITE" id="PS50262">
    <property type="entry name" value="G_PROTEIN_RECEP_F1_2"/>
    <property type="match status" value="1"/>
</dbReference>
<reference evidence="10 11" key="1">
    <citation type="journal article" date="2007" name="Science">
        <title>Sea anemone genome reveals ancestral eumetazoan gene repertoire and genomic organization.</title>
        <authorList>
            <person name="Putnam N.H."/>
            <person name="Srivastava M."/>
            <person name="Hellsten U."/>
            <person name="Dirks B."/>
            <person name="Chapman J."/>
            <person name="Salamov A."/>
            <person name="Terry A."/>
            <person name="Shapiro H."/>
            <person name="Lindquist E."/>
            <person name="Kapitonov V.V."/>
            <person name="Jurka J."/>
            <person name="Genikhovich G."/>
            <person name="Grigoriev I.V."/>
            <person name="Lucas S.M."/>
            <person name="Steele R.E."/>
            <person name="Finnerty J.R."/>
            <person name="Technau U."/>
            <person name="Martindale M.Q."/>
            <person name="Rokhsar D.S."/>
        </authorList>
    </citation>
    <scope>NUCLEOTIDE SEQUENCE [LARGE SCALE GENOMIC DNA]</scope>
    <source>
        <strain evidence="11">CH2 X CH6</strain>
    </source>
</reference>
<evidence type="ECO:0000256" key="4">
    <source>
        <dbReference type="ARBA" id="ARBA00023040"/>
    </source>
</evidence>
<feature type="transmembrane region" description="Helical" evidence="8">
    <location>
        <begin position="34"/>
        <end position="54"/>
    </location>
</feature>
<evidence type="ECO:0000313" key="10">
    <source>
        <dbReference type="EMBL" id="EDO47255.1"/>
    </source>
</evidence>
<dbReference type="GO" id="GO:0007186">
    <property type="term" value="P:G protein-coupled receptor signaling pathway"/>
    <property type="evidence" value="ECO:0000318"/>
    <property type="project" value="GO_Central"/>
</dbReference>
<evidence type="ECO:0000256" key="3">
    <source>
        <dbReference type="ARBA" id="ARBA00022989"/>
    </source>
</evidence>
<dbReference type="Pfam" id="PF00001">
    <property type="entry name" value="7tm_1"/>
    <property type="match status" value="1"/>
</dbReference>
<gene>
    <name evidence="10" type="ORF">NEMVEDRAFT_v1g86966</name>
</gene>
<evidence type="ECO:0000256" key="1">
    <source>
        <dbReference type="ARBA" id="ARBA00004141"/>
    </source>
</evidence>
<feature type="transmembrane region" description="Helical" evidence="8">
    <location>
        <begin position="114"/>
        <end position="136"/>
    </location>
</feature>
<feature type="non-terminal residue" evidence="10">
    <location>
        <position position="1"/>
    </location>
</feature>
<dbReference type="AlphaFoldDB" id="A7RMD9"/>
<dbReference type="Gene3D" id="1.20.1070.10">
    <property type="entry name" value="Rhodopsin 7-helix transmembrane proteins"/>
    <property type="match status" value="1"/>
</dbReference>
<feature type="transmembrane region" description="Helical" evidence="8">
    <location>
        <begin position="74"/>
        <end position="93"/>
    </location>
</feature>
<dbReference type="GO" id="GO:0004930">
    <property type="term" value="F:G protein-coupled receptor activity"/>
    <property type="evidence" value="ECO:0000318"/>
    <property type="project" value="GO_Central"/>
</dbReference>
<sequence length="275" mass="31622">IFYGVIFIVSVTGNSFVCYNVWRRARMKTVMNYFLVNLAVCDLAFTSVCLPFDIPVQENGFKWPYHPNLCKVVFPLQTMCAFASVFTLVAISLSRHRAVVHPMKQQLSLPTTRAVIALIWIASILCVIPYALVLNVDNHSKFCIEDWPAPTATYRLIYTVFIFIAQYIIPLSVMFWAYMDICRELRATRDRCGFSRRSILARDSEKVLKMAIAVTVLFTVCMLPNHIVWILLDFLDPQNIHCSAWVVTANIFVFINSAGDPVVFTIFNEKYREEF</sequence>
<evidence type="ECO:0000313" key="11">
    <source>
        <dbReference type="Proteomes" id="UP000001593"/>
    </source>
</evidence>
<evidence type="ECO:0000256" key="6">
    <source>
        <dbReference type="ARBA" id="ARBA00023170"/>
    </source>
</evidence>
<proteinExistence type="predicted"/>
<dbReference type="PhylomeDB" id="A7RMD9"/>
<organism evidence="10 11">
    <name type="scientific">Nematostella vectensis</name>
    <name type="common">Starlet sea anemone</name>
    <dbReference type="NCBI Taxonomy" id="45351"/>
    <lineage>
        <taxon>Eukaryota</taxon>
        <taxon>Metazoa</taxon>
        <taxon>Cnidaria</taxon>
        <taxon>Anthozoa</taxon>
        <taxon>Hexacorallia</taxon>
        <taxon>Actiniaria</taxon>
        <taxon>Edwardsiidae</taxon>
        <taxon>Nematostella</taxon>
    </lineage>
</organism>
<keyword evidence="2 8" id="KW-0812">Transmembrane</keyword>
<accession>A7RMD9</accession>
<dbReference type="InterPro" id="IPR000276">
    <property type="entry name" value="GPCR_Rhodpsn"/>
</dbReference>
<dbReference type="PANTHER" id="PTHR45695">
    <property type="entry name" value="LEUCOKININ RECEPTOR-RELATED"/>
    <property type="match status" value="1"/>
</dbReference>
<keyword evidence="11" id="KW-1185">Reference proteome</keyword>
<keyword evidence="4" id="KW-0297">G-protein coupled receptor</keyword>
<keyword evidence="3 8" id="KW-1133">Transmembrane helix</keyword>
<dbReference type="HOGENOM" id="CLU_009579_6_0_1"/>
<protein>
    <recommendedName>
        <fullName evidence="9">G-protein coupled receptors family 1 profile domain-containing protein</fullName>
    </recommendedName>
</protein>
<dbReference type="InParanoid" id="A7RMD9"/>
<dbReference type="GO" id="GO:0005886">
    <property type="term" value="C:plasma membrane"/>
    <property type="evidence" value="ECO:0000318"/>
    <property type="project" value="GO_Central"/>
</dbReference>
<feature type="transmembrane region" description="Helical" evidence="8">
    <location>
        <begin position="6"/>
        <end position="22"/>
    </location>
</feature>
<keyword evidence="6" id="KW-0675">Receptor</keyword>
<name>A7RMD9_NEMVE</name>
<feature type="transmembrane region" description="Helical" evidence="8">
    <location>
        <begin position="156"/>
        <end position="179"/>
    </location>
</feature>
<dbReference type="PANTHER" id="PTHR45695:SF9">
    <property type="entry name" value="LEUCOKININ RECEPTOR"/>
    <property type="match status" value="1"/>
</dbReference>
<evidence type="ECO:0000256" key="5">
    <source>
        <dbReference type="ARBA" id="ARBA00023136"/>
    </source>
</evidence>
<feature type="domain" description="G-protein coupled receptors family 1 profile" evidence="9">
    <location>
        <begin position="13"/>
        <end position="264"/>
    </location>
</feature>
<keyword evidence="7" id="KW-0807">Transducer</keyword>
<comment type="subcellular location">
    <subcellularLocation>
        <location evidence="1">Membrane</location>
        <topology evidence="1">Multi-pass membrane protein</topology>
    </subcellularLocation>
</comment>
<evidence type="ECO:0000256" key="2">
    <source>
        <dbReference type="ARBA" id="ARBA00022692"/>
    </source>
</evidence>
<dbReference type="Proteomes" id="UP000001593">
    <property type="component" value="Unassembled WGS sequence"/>
</dbReference>